<accession>A0A3D9V1G2</accession>
<dbReference type="RefSeq" id="WP_115922863.1">
    <property type="nucleotide sequence ID" value="NZ_QTUA01000001.1"/>
</dbReference>
<organism evidence="1 2">
    <name type="scientific">Calidifontibacter indicus</name>
    <dbReference type="NCBI Taxonomy" id="419650"/>
    <lineage>
        <taxon>Bacteria</taxon>
        <taxon>Bacillati</taxon>
        <taxon>Actinomycetota</taxon>
        <taxon>Actinomycetes</taxon>
        <taxon>Micrococcales</taxon>
        <taxon>Dermacoccaceae</taxon>
        <taxon>Calidifontibacter</taxon>
    </lineage>
</organism>
<evidence type="ECO:0000313" key="1">
    <source>
        <dbReference type="EMBL" id="REF30941.1"/>
    </source>
</evidence>
<name>A0A3D9V1G2_9MICO</name>
<proteinExistence type="predicted"/>
<sequence length="143" mass="15644">MTFTPQPESHSEARSPAWVKGPIETHDYAELLDLFVDDEDRNRRSLCLLVLDAGKHLVQPIVVNDLPAPAPCPTQFLEGLAAHLHDGDFSVLVAYARPGALRLTGEDLRWQAYVSDAFGASLLGCYLVVPDAVRAYADCRIAA</sequence>
<dbReference type="EMBL" id="QTUA01000001">
    <property type="protein sequence ID" value="REF30941.1"/>
    <property type="molecule type" value="Genomic_DNA"/>
</dbReference>
<comment type="caution">
    <text evidence="1">The sequence shown here is derived from an EMBL/GenBank/DDBJ whole genome shotgun (WGS) entry which is preliminary data.</text>
</comment>
<keyword evidence="2" id="KW-1185">Reference proteome</keyword>
<protein>
    <submittedName>
        <fullName evidence="1">Uncharacterized protein</fullName>
    </submittedName>
</protein>
<dbReference type="AlphaFoldDB" id="A0A3D9V1G2"/>
<reference evidence="1 2" key="1">
    <citation type="submission" date="2018-08" db="EMBL/GenBank/DDBJ databases">
        <title>Sequencing the genomes of 1000 actinobacteria strains.</title>
        <authorList>
            <person name="Klenk H.-P."/>
        </authorList>
    </citation>
    <scope>NUCLEOTIDE SEQUENCE [LARGE SCALE GENOMIC DNA]</scope>
    <source>
        <strain evidence="1 2">DSM 22967</strain>
    </source>
</reference>
<evidence type="ECO:0000313" key="2">
    <source>
        <dbReference type="Proteomes" id="UP000256253"/>
    </source>
</evidence>
<dbReference type="Proteomes" id="UP000256253">
    <property type="component" value="Unassembled WGS sequence"/>
</dbReference>
<gene>
    <name evidence="1" type="ORF">DFJ65_1979</name>
</gene>